<evidence type="ECO:0000256" key="1">
    <source>
        <dbReference type="RuleBase" id="RU004003"/>
    </source>
</evidence>
<gene>
    <name evidence="4" type="primary">outD_1</name>
    <name evidence="4" type="ORF">PDESU_05765</name>
</gene>
<dbReference type="InterPro" id="IPR004846">
    <property type="entry name" value="T2SS/T3SS_dom"/>
</dbReference>
<dbReference type="InterPro" id="IPR051808">
    <property type="entry name" value="Type_IV_pilus_biogenesis"/>
</dbReference>
<dbReference type="PANTHER" id="PTHR30604">
    <property type="entry name" value="PROTEIN TRANSPORT PROTEIN HOFQ"/>
    <property type="match status" value="1"/>
</dbReference>
<comment type="similarity">
    <text evidence="1">Belongs to the bacterial secretin family.</text>
</comment>
<organism evidence="4 5">
    <name type="scientific">Pontiella desulfatans</name>
    <dbReference type="NCBI Taxonomy" id="2750659"/>
    <lineage>
        <taxon>Bacteria</taxon>
        <taxon>Pseudomonadati</taxon>
        <taxon>Kiritimatiellota</taxon>
        <taxon>Kiritimatiellia</taxon>
        <taxon>Kiritimatiellales</taxon>
        <taxon>Pontiellaceae</taxon>
        <taxon>Pontiella</taxon>
    </lineage>
</organism>
<dbReference type="Proteomes" id="UP000366872">
    <property type="component" value="Unassembled WGS sequence"/>
</dbReference>
<keyword evidence="2" id="KW-0175">Coiled coil</keyword>
<proteinExistence type="inferred from homology"/>
<dbReference type="RefSeq" id="WP_136082663.1">
    <property type="nucleotide sequence ID" value="NZ_CAAHFG010000004.1"/>
</dbReference>
<dbReference type="PANTHER" id="PTHR30604:SF1">
    <property type="entry name" value="DNA UTILIZATION PROTEIN HOFQ"/>
    <property type="match status" value="1"/>
</dbReference>
<feature type="domain" description="Type II/III secretion system secretin-like" evidence="3">
    <location>
        <begin position="516"/>
        <end position="706"/>
    </location>
</feature>
<dbReference type="Pfam" id="PF00263">
    <property type="entry name" value="Secretin"/>
    <property type="match status" value="1"/>
</dbReference>
<dbReference type="EMBL" id="CAAHFG010000004">
    <property type="protein sequence ID" value="VGO17170.1"/>
    <property type="molecule type" value="Genomic_DNA"/>
</dbReference>
<evidence type="ECO:0000313" key="4">
    <source>
        <dbReference type="EMBL" id="VGO17170.1"/>
    </source>
</evidence>
<accession>A0A6C2UAT0</accession>
<protein>
    <submittedName>
        <fullName evidence="4">Type II secretion system protein D</fullName>
    </submittedName>
</protein>
<dbReference type="AlphaFoldDB" id="A0A6C2UAT0"/>
<keyword evidence="5" id="KW-1185">Reference proteome</keyword>
<feature type="coiled-coil region" evidence="2">
    <location>
        <begin position="356"/>
        <end position="390"/>
    </location>
</feature>
<reference evidence="4 5" key="1">
    <citation type="submission" date="2019-04" db="EMBL/GenBank/DDBJ databases">
        <authorList>
            <person name="Van Vliet M D."/>
        </authorList>
    </citation>
    <scope>NUCLEOTIDE SEQUENCE [LARGE SCALE GENOMIC DNA]</scope>
    <source>
        <strain evidence="4 5">F1</strain>
    </source>
</reference>
<evidence type="ECO:0000313" key="5">
    <source>
        <dbReference type="Proteomes" id="UP000366872"/>
    </source>
</evidence>
<evidence type="ECO:0000259" key="3">
    <source>
        <dbReference type="Pfam" id="PF00263"/>
    </source>
</evidence>
<dbReference type="GO" id="GO:0009306">
    <property type="term" value="P:protein secretion"/>
    <property type="evidence" value="ECO:0007669"/>
    <property type="project" value="InterPro"/>
</dbReference>
<sequence>MNRTYISSLLVVSLVGVQTIRAQESLDDVFAQLDAAQGTEAAAPAAAPEAAPAPAAVESAQPATVETAAVAPAPVAVAPAEVESDMFSRAVAFYRAGDLVKAEAAFEAVLDEDPFNRKAMEYLKRTAQKIASNEVQKQRSSRAQAMASVDTAWNPESTVLNVDLGETEVKVKSPEQIAVENMTARLQGITIPSLDFRDANIKDVVLFLTETCRRLDTSKQGVNILLLGMEDSMAADQNNITISIRDMSLFEALSYIVEMASLKFEVQPKAVAIMPVGHVPPADLKTVPYDVIPEVGMELESMAGSGGGGGADDLFGDASSDSAAGGPVDVQGFFSIVDWPEGSSAIYQPNFHKLFVKNTEKNIKAVEDILAELEDDAIKKRSQQVEIEAKFVEYNEGALEELGFDWTLYDDGEFAGLGLDTQNSYYKRSQGVTSGTTAVGPSSGVLLNSPSTGYETISNPYNSTGPGQNMFGNAQRNNTTAFETLQSGILSSMGGAPAQMVLANNGQFPFDLAITAMEQEGTGDVLSAPRVTTKSGNEAIIRVVEVHRYPQDYDVETGQRTAPVVKPQDWEDYDLGVVLKVTPVVDAESNTIDLDLQPEINNFKGFDNYVVGYNAYESGGNNQSELFGDGSALLARMPYFETRTVQTQVTIADGSTVIMGGLVDERTETFRDQVPFLGDIPYIGRLFRTEGSRSQKKNLIISVKATQVDDRGMTRAQRELARQTASTN</sequence>
<name>A0A6C2UAT0_PONDE</name>
<evidence type="ECO:0000256" key="2">
    <source>
        <dbReference type="SAM" id="Coils"/>
    </source>
</evidence>